<accession>A0A1V0SIT7</accession>
<gene>
    <name evidence="1" type="ORF">Klosneuvirus_2_78</name>
</gene>
<protein>
    <submittedName>
        <fullName evidence="1">Uncharacterized protein</fullName>
    </submittedName>
</protein>
<organism evidence="1">
    <name type="scientific">Klosneuvirus KNV1</name>
    <dbReference type="NCBI Taxonomy" id="1977640"/>
    <lineage>
        <taxon>Viruses</taxon>
        <taxon>Varidnaviria</taxon>
        <taxon>Bamfordvirae</taxon>
        <taxon>Nucleocytoviricota</taxon>
        <taxon>Megaviricetes</taxon>
        <taxon>Imitervirales</taxon>
        <taxon>Mimiviridae</taxon>
        <taxon>Klosneuvirinae</taxon>
        <taxon>Klosneuvirus</taxon>
    </lineage>
</organism>
<evidence type="ECO:0000313" key="1">
    <source>
        <dbReference type="EMBL" id="ARF11642.1"/>
    </source>
</evidence>
<reference evidence="1" key="1">
    <citation type="journal article" date="2017" name="Science">
        <title>Giant viruses with an expanded complement of translation system components.</title>
        <authorList>
            <person name="Schulz F."/>
            <person name="Yutin N."/>
            <person name="Ivanova N.N."/>
            <person name="Ortega D.R."/>
            <person name="Lee T.K."/>
            <person name="Vierheilig J."/>
            <person name="Daims H."/>
            <person name="Horn M."/>
            <person name="Wagner M."/>
            <person name="Jensen G.J."/>
            <person name="Kyrpides N.C."/>
            <person name="Koonin E.V."/>
            <person name="Woyke T."/>
        </authorList>
    </citation>
    <scope>NUCLEOTIDE SEQUENCE</scope>
    <source>
        <strain evidence="1">KNV1</strain>
    </source>
</reference>
<name>A0A1V0SIT7_9VIRU</name>
<dbReference type="EMBL" id="KY684109">
    <property type="protein sequence ID" value="ARF11642.1"/>
    <property type="molecule type" value="Genomic_DNA"/>
</dbReference>
<proteinExistence type="predicted"/>
<sequence>MEPLPDNIDDIYVSTLDNSNIIYQVHINNNSNIINKIESLIVHDFIDNHEYYSNNNSSNSSNSMIKTNTEINNTISEIETVIEPTELSSEKKIDTTPTNSLTLSVPHSFFECFNDNTSINNAIACDKLTTNYVFDNETFKDDISPFEESVYDKKKVSRSRWNIIAISAFKVLGGGTWFN</sequence>